<dbReference type="GO" id="GO:0005811">
    <property type="term" value="C:lipid droplet"/>
    <property type="evidence" value="ECO:0007669"/>
    <property type="project" value="TreeGrafter"/>
</dbReference>
<dbReference type="GeneID" id="14540171"/>
<dbReference type="eggNOG" id="KOG4704">
    <property type="taxonomic scope" value="Eukaryota"/>
</dbReference>
<proteinExistence type="predicted"/>
<dbReference type="InterPro" id="IPR018626">
    <property type="entry name" value="LCHN/Anr2"/>
</dbReference>
<dbReference type="InterPro" id="IPR028115">
    <property type="entry name" value="DUF4484"/>
</dbReference>
<organism evidence="2 3">
    <name type="scientific">Candida orthopsilosis (strain 90-125)</name>
    <name type="common">Yeast</name>
    <dbReference type="NCBI Taxonomy" id="1136231"/>
    <lineage>
        <taxon>Eukaryota</taxon>
        <taxon>Fungi</taxon>
        <taxon>Dikarya</taxon>
        <taxon>Ascomycota</taxon>
        <taxon>Saccharomycotina</taxon>
        <taxon>Pichiomycetes</taxon>
        <taxon>Debaryomycetaceae</taxon>
        <taxon>Candida/Lodderomyces clade</taxon>
        <taxon>Candida</taxon>
    </lineage>
</organism>
<dbReference type="PANTHER" id="PTHR28153:SF1">
    <property type="entry name" value="DUF4484 DOMAIN-CONTAINING PROTEIN"/>
    <property type="match status" value="1"/>
</dbReference>
<keyword evidence="3" id="KW-1185">Reference proteome</keyword>
<dbReference type="AlphaFoldDB" id="H8X6I1"/>
<dbReference type="HOGENOM" id="CLU_019791_1_0_1"/>
<reference evidence="2 3" key="1">
    <citation type="journal article" date="2012" name="PLoS ONE">
        <title>Sequence and analysis of the genome of the pathogenic yeast Candida orthopsilosis.</title>
        <authorList>
            <person name="Riccombeni A."/>
            <person name="Vidanes G."/>
            <person name="Proux-Wera E."/>
            <person name="Wolfe K.H."/>
            <person name="Butler G."/>
        </authorList>
    </citation>
    <scope>NUCLEOTIDE SEQUENCE [LARGE SCALE GENOMIC DNA]</scope>
    <source>
        <strain evidence="2 3">Co 90-125</strain>
    </source>
</reference>
<dbReference type="Pfam" id="PF09804">
    <property type="entry name" value="DENND11"/>
    <property type="match status" value="1"/>
</dbReference>
<evidence type="ECO:0000313" key="3">
    <source>
        <dbReference type="Proteomes" id="UP000005018"/>
    </source>
</evidence>
<feature type="domain" description="DUF4484" evidence="1">
    <location>
        <begin position="467"/>
        <end position="556"/>
    </location>
</feature>
<dbReference type="RefSeq" id="XP_003869725.1">
    <property type="nucleotide sequence ID" value="XM_003869676.1"/>
</dbReference>
<dbReference type="Proteomes" id="UP000005018">
    <property type="component" value="Chromosome 4"/>
</dbReference>
<gene>
    <name evidence="2" type="ORF">CORT_0D07590</name>
</gene>
<feature type="domain" description="DUF4484" evidence="1">
    <location>
        <begin position="423"/>
        <end position="455"/>
    </location>
</feature>
<dbReference type="PANTHER" id="PTHR28153">
    <property type="entry name" value="PROTEIN, PUTATIVE-RELATED"/>
    <property type="match status" value="1"/>
</dbReference>
<evidence type="ECO:0000313" key="2">
    <source>
        <dbReference type="EMBL" id="CCG23592.1"/>
    </source>
</evidence>
<dbReference type="InterPro" id="IPR053056">
    <property type="entry name" value="Lipid_Metab_Assoc_Protein"/>
</dbReference>
<protein>
    <submittedName>
        <fullName evidence="2">Ykl047w protein</fullName>
    </submittedName>
</protein>
<name>H8X6I1_CANO9</name>
<accession>H8X6I1</accession>
<sequence length="558" mass="63610">MPQSCRAFKRGGKKKKLQDFLGLSSHNHPFIMAHEQSKIAAVFFSEFDMKSGYKLLWSNTMKDISLEGIEYKSFPSGIHDLQEATVFLSHESNNKLLYGLSCFKQFAIDQSKTDDRDNLKMYSVGIICEPKQSDWKPNEFINNGWEYIEDLKSALDTIEADTIRNSESGIETNLDLTKIGKNLQQIGSGKSSLNIPGTEPSKGKHLLLNLPQMFETLGPLVFAIYKQSLLRKNILLFNEVHLNSEEGATKKDNYSLLSSFSYLISVLSVVPKSAKLPSPGLYSQQPLYNIGLNELSSKLLQQFQKSENGYIAVTSDEILKDHPIYDVGVEISDTIKVFNRDKTGIKATIRDYHKFQVLYSDLVTENLSFTNNSNVSTDDLNSVTSRTGNDENSIQSSHVAAKMYADISPRIDNEPQWWQHDAVEPVSWTESIWSAFSWFASAGQQLNIEEESPDVKLNKQIDLLDLLHVVGYFHQLTSKWLNYVDEAINEEYQNNYDSEDEQLINKIGLRLSYQDMIDMELDPYSQQDVQFLKEFVMMYYQDRVESVEVGYNLGNICC</sequence>
<evidence type="ECO:0000259" key="1">
    <source>
        <dbReference type="Pfam" id="PF14831"/>
    </source>
</evidence>
<dbReference type="KEGG" id="cot:CORT_0D07590"/>
<dbReference type="Pfam" id="PF14831">
    <property type="entry name" value="DUF4484"/>
    <property type="match status" value="2"/>
</dbReference>
<dbReference type="EMBL" id="HE681722">
    <property type="protein sequence ID" value="CCG23592.1"/>
    <property type="molecule type" value="Genomic_DNA"/>
</dbReference>
<dbReference type="OrthoDB" id="2152680at2759"/>